<dbReference type="AlphaFoldDB" id="A0A2R6WLK4"/>
<name>A0A2R6WLK4_MARPO</name>
<evidence type="ECO:0000313" key="3">
    <source>
        <dbReference type="Proteomes" id="UP000244005"/>
    </source>
</evidence>
<dbReference type="Gramene" id="Mp8g00100.1">
    <property type="protein sequence ID" value="Mp8g00100.1.cds"/>
    <property type="gene ID" value="Mp8g00100"/>
</dbReference>
<keyword evidence="3" id="KW-1185">Reference proteome</keyword>
<sequence length="76" mass="8945">MDMLRPNVSRRSSLGDRQRLHPNITTLKMDPFLVYADNDRVPSPTNSFSNYSCTRVYKSMQWSLSSTSRPLWRQLH</sequence>
<reference evidence="3" key="1">
    <citation type="journal article" date="2017" name="Cell">
        <title>Insights into land plant evolution garnered from the Marchantia polymorpha genome.</title>
        <authorList>
            <person name="Bowman J.L."/>
            <person name="Kohchi T."/>
            <person name="Yamato K.T."/>
            <person name="Jenkins J."/>
            <person name="Shu S."/>
            <person name="Ishizaki K."/>
            <person name="Yamaoka S."/>
            <person name="Nishihama R."/>
            <person name="Nakamura Y."/>
            <person name="Berger F."/>
            <person name="Adam C."/>
            <person name="Aki S.S."/>
            <person name="Althoff F."/>
            <person name="Araki T."/>
            <person name="Arteaga-Vazquez M.A."/>
            <person name="Balasubrmanian S."/>
            <person name="Barry K."/>
            <person name="Bauer D."/>
            <person name="Boehm C.R."/>
            <person name="Briginshaw L."/>
            <person name="Caballero-Perez J."/>
            <person name="Catarino B."/>
            <person name="Chen F."/>
            <person name="Chiyoda S."/>
            <person name="Chovatia M."/>
            <person name="Davies K.M."/>
            <person name="Delmans M."/>
            <person name="Demura T."/>
            <person name="Dierschke T."/>
            <person name="Dolan L."/>
            <person name="Dorantes-Acosta A.E."/>
            <person name="Eklund D.M."/>
            <person name="Florent S.N."/>
            <person name="Flores-Sandoval E."/>
            <person name="Fujiyama A."/>
            <person name="Fukuzawa H."/>
            <person name="Galik B."/>
            <person name="Grimanelli D."/>
            <person name="Grimwood J."/>
            <person name="Grossniklaus U."/>
            <person name="Hamada T."/>
            <person name="Haseloff J."/>
            <person name="Hetherington A.J."/>
            <person name="Higo A."/>
            <person name="Hirakawa Y."/>
            <person name="Hundley H.N."/>
            <person name="Ikeda Y."/>
            <person name="Inoue K."/>
            <person name="Inoue S.I."/>
            <person name="Ishida S."/>
            <person name="Jia Q."/>
            <person name="Kakita M."/>
            <person name="Kanazawa T."/>
            <person name="Kawai Y."/>
            <person name="Kawashima T."/>
            <person name="Kennedy M."/>
            <person name="Kinose K."/>
            <person name="Kinoshita T."/>
            <person name="Kohara Y."/>
            <person name="Koide E."/>
            <person name="Komatsu K."/>
            <person name="Kopischke S."/>
            <person name="Kubo M."/>
            <person name="Kyozuka J."/>
            <person name="Lagercrantz U."/>
            <person name="Lin S.S."/>
            <person name="Lindquist E."/>
            <person name="Lipzen A.M."/>
            <person name="Lu C.W."/>
            <person name="De Luna E."/>
            <person name="Martienssen R.A."/>
            <person name="Minamino N."/>
            <person name="Mizutani M."/>
            <person name="Mizutani M."/>
            <person name="Mochizuki N."/>
            <person name="Monte I."/>
            <person name="Mosher R."/>
            <person name="Nagasaki H."/>
            <person name="Nakagami H."/>
            <person name="Naramoto S."/>
            <person name="Nishitani K."/>
            <person name="Ohtani M."/>
            <person name="Okamoto T."/>
            <person name="Okumura M."/>
            <person name="Phillips J."/>
            <person name="Pollak B."/>
            <person name="Reinders A."/>
            <person name="Rovekamp M."/>
            <person name="Sano R."/>
            <person name="Sawa S."/>
            <person name="Schmid M.W."/>
            <person name="Shirakawa M."/>
            <person name="Solano R."/>
            <person name="Spunde A."/>
            <person name="Suetsugu N."/>
            <person name="Sugano S."/>
            <person name="Sugiyama A."/>
            <person name="Sun R."/>
            <person name="Suzuki Y."/>
            <person name="Takenaka M."/>
            <person name="Takezawa D."/>
            <person name="Tomogane H."/>
            <person name="Tsuzuki M."/>
            <person name="Ueda T."/>
            <person name="Umeda M."/>
            <person name="Ward J.M."/>
            <person name="Watanabe Y."/>
            <person name="Yazaki K."/>
            <person name="Yokoyama R."/>
            <person name="Yoshitake Y."/>
            <person name="Yotsui I."/>
            <person name="Zachgo S."/>
            <person name="Schmutz J."/>
        </authorList>
    </citation>
    <scope>NUCLEOTIDE SEQUENCE [LARGE SCALE GENOMIC DNA]</scope>
    <source>
        <strain evidence="3">Tak-1</strain>
    </source>
</reference>
<evidence type="ECO:0000313" key="2">
    <source>
        <dbReference type="EMBL" id="PTQ34738.1"/>
    </source>
</evidence>
<evidence type="ECO:0000256" key="1">
    <source>
        <dbReference type="SAM" id="MobiDB-lite"/>
    </source>
</evidence>
<organism evidence="2 3">
    <name type="scientific">Marchantia polymorpha</name>
    <name type="common">Common liverwort</name>
    <name type="synonym">Marchantia aquatica</name>
    <dbReference type="NCBI Taxonomy" id="3197"/>
    <lineage>
        <taxon>Eukaryota</taxon>
        <taxon>Viridiplantae</taxon>
        <taxon>Streptophyta</taxon>
        <taxon>Embryophyta</taxon>
        <taxon>Marchantiophyta</taxon>
        <taxon>Marchantiopsida</taxon>
        <taxon>Marchantiidae</taxon>
        <taxon>Marchantiales</taxon>
        <taxon>Marchantiaceae</taxon>
        <taxon>Marchantia</taxon>
    </lineage>
</organism>
<feature type="region of interest" description="Disordered" evidence="1">
    <location>
        <begin position="1"/>
        <end position="21"/>
    </location>
</feature>
<dbReference type="EMBL" id="KZ772749">
    <property type="protein sequence ID" value="PTQ34738.1"/>
    <property type="molecule type" value="Genomic_DNA"/>
</dbReference>
<protein>
    <submittedName>
        <fullName evidence="2">Uncharacterized protein</fullName>
    </submittedName>
</protein>
<proteinExistence type="predicted"/>
<gene>
    <name evidence="2" type="ORF">MARPO_0077s0058</name>
</gene>
<accession>A0A2R6WLK4</accession>
<dbReference type="Proteomes" id="UP000244005">
    <property type="component" value="Unassembled WGS sequence"/>
</dbReference>